<evidence type="ECO:0000313" key="5">
    <source>
        <dbReference type="Proteomes" id="UP000231962"/>
    </source>
</evidence>
<dbReference type="AlphaFoldDB" id="A0A2M9ZLW5"/>
<feature type="domain" description="DUF4178" evidence="2">
    <location>
        <begin position="56"/>
        <end position="212"/>
    </location>
</feature>
<dbReference type="Pfam" id="PF13785">
    <property type="entry name" value="DUF4178"/>
    <property type="match status" value="2"/>
</dbReference>
<evidence type="ECO:0000259" key="2">
    <source>
        <dbReference type="Pfam" id="PF13785"/>
    </source>
</evidence>
<evidence type="ECO:0000256" key="1">
    <source>
        <dbReference type="SAM" id="Phobius"/>
    </source>
</evidence>
<accession>A0A2M9ZLW5</accession>
<dbReference type="InterPro" id="IPR025235">
    <property type="entry name" value="DUF4178"/>
</dbReference>
<name>A0A2M9ZLW5_9LEPT</name>
<gene>
    <name evidence="3" type="ORF">CH360_09420</name>
    <name evidence="4" type="ORF">CH373_10815</name>
</gene>
<evidence type="ECO:0000313" key="3">
    <source>
        <dbReference type="EMBL" id="PJZ69794.1"/>
    </source>
</evidence>
<organism evidence="4 6">
    <name type="scientific">Leptospira perolatii</name>
    <dbReference type="NCBI Taxonomy" id="2023191"/>
    <lineage>
        <taxon>Bacteria</taxon>
        <taxon>Pseudomonadati</taxon>
        <taxon>Spirochaetota</taxon>
        <taxon>Spirochaetia</taxon>
        <taxon>Leptospirales</taxon>
        <taxon>Leptospiraceae</taxon>
        <taxon>Leptospira</taxon>
    </lineage>
</organism>
<comment type="caution">
    <text evidence="4">The sequence shown here is derived from an EMBL/GenBank/DDBJ whole genome shotgun (WGS) entry which is preliminary data.</text>
</comment>
<evidence type="ECO:0000313" key="6">
    <source>
        <dbReference type="Proteomes" id="UP000231990"/>
    </source>
</evidence>
<feature type="transmembrane region" description="Helical" evidence="1">
    <location>
        <begin position="631"/>
        <end position="647"/>
    </location>
</feature>
<dbReference type="EMBL" id="NPDZ01000006">
    <property type="protein sequence ID" value="PJZ72991.1"/>
    <property type="molecule type" value="Genomic_DNA"/>
</dbReference>
<keyword evidence="1" id="KW-1133">Transmembrane helix</keyword>
<dbReference type="EMBL" id="NPDY01000007">
    <property type="protein sequence ID" value="PJZ69794.1"/>
    <property type="molecule type" value="Genomic_DNA"/>
</dbReference>
<protein>
    <recommendedName>
        <fullName evidence="2">DUF4178 domain-containing protein</fullName>
    </recommendedName>
</protein>
<dbReference type="Proteomes" id="UP000231962">
    <property type="component" value="Unassembled WGS sequence"/>
</dbReference>
<reference evidence="5 6" key="1">
    <citation type="submission" date="2017-07" db="EMBL/GenBank/DDBJ databases">
        <title>Leptospira spp. isolated from tropical soils.</title>
        <authorList>
            <person name="Thibeaux R."/>
            <person name="Iraola G."/>
            <person name="Ferres I."/>
            <person name="Bierque E."/>
            <person name="Girault D."/>
            <person name="Soupe-Gilbert M.-E."/>
            <person name="Picardeau M."/>
            <person name="Goarant C."/>
        </authorList>
    </citation>
    <scope>NUCLEOTIDE SEQUENCE [LARGE SCALE GENOMIC DNA]</scope>
    <source>
        <strain evidence="4 6">FH1-B-B1</strain>
        <strain evidence="3 5">FH1-B-C1</strain>
    </source>
</reference>
<dbReference type="OrthoDB" id="228033at2"/>
<keyword evidence="1" id="KW-0472">Membrane</keyword>
<proteinExistence type="predicted"/>
<sequence length="657" mass="74048">MPELSCPNCGAPMPFQNKASVYAVCSNCKTISFKKDVNLEKIGVSGELADDNTILQIGSEGTIRNQNFKVLGRIQLQFDLGFWNEWYVAEENGNTAWLGEAQGTYLYTRLEKPTNPAAVPQLKKNENALPTVVVSMSGRDERLQPGDTFVLNEPWTLKEIMTATCVGGEGELPLGFETGYTATLLDLANENGKFATLDYSEDPPLFFIGDSVKLEDLHLRNLKREPDSFGANLVQARSFQCLGCGASISQIRPDFSKSVACEYCGTVMDTDREELKIIDKFEKVSKNGIYLPLGTVVKLPNLPESKVLGVMRKYTRDEGETYYWTDYLLHFPGGYAWLNENRGNWTYFEPLLGVPKWSAGYKRTFGKNTFKFFQHSDAQTETALGEFYWKVSSGDTAELDDFIDPPYMLSSEKTDREIFWSKGTFIPFDTLKKAVPLEVASKLPKPEGVGVCEPNPYRNRFKRNLLVASVLTGIFFVLQVHSCFKAKNEVVYQGTFHYTQTSAPGTDIGTPNFRDNSFVTNIFEIKGDPAENVEIEIEAPGLDNKYLYFSAALINVDTDIAYDTEIETSYYHGVEDGESWSEGSRSDSKSMAEIPPGKYYLRLESQSDYRFGDGSDYQVKILRDVSSPGPFFLYGILLWLPLIYTFFRSYSFEEKRA</sequence>
<keyword evidence="1" id="KW-0812">Transmembrane</keyword>
<feature type="domain" description="DUF4178" evidence="2">
    <location>
        <begin position="311"/>
        <end position="427"/>
    </location>
</feature>
<dbReference type="Proteomes" id="UP000231990">
    <property type="component" value="Unassembled WGS sequence"/>
</dbReference>
<evidence type="ECO:0000313" key="4">
    <source>
        <dbReference type="EMBL" id="PJZ72991.1"/>
    </source>
</evidence>
<keyword evidence="5" id="KW-1185">Reference proteome</keyword>
<dbReference type="RefSeq" id="WP_100713775.1">
    <property type="nucleotide sequence ID" value="NZ_NPDY01000007.1"/>
</dbReference>